<dbReference type="InterPro" id="IPR011042">
    <property type="entry name" value="6-blade_b-propeller_TolB-like"/>
</dbReference>
<name>A0A2H0W2E5_9BACT</name>
<sequence>MKKILWAIGVVILIGAIWASAVYWYHLRGVGPAIKPAPYNIVDVIEEAENNTDLPLVLPDGFSISVFAQGFTKPRVLTFDPVGNLVVSDTTTGTVYAMPDKNGDGVADENIPIVTRLNRPHGLAWRCIDECELYIAESDQLAIYDYDKANLKAANKRKLVDLPSGGNHYTRTLLFRPSPNENELLISIGSSCNVCNEEDSRRAKTLSYNVETKELKDFGTGLRNAVFMQIHPVTGEIWVTEMGRDLLGDDIPPDEINIVREGNNYGWPTCYGKNIHDISFDKNTYIRAPCDDLFETPSHIDIQAHSAPLGLAFIPEEGWPESWWYDLIVAYHGSWNRTEPTGYKLVRFPLDASGKQTGEVEDLISGWLTAKGALGRPVDVLILPGGVMYISDDKAGVIYKVTYNNPPL</sequence>
<dbReference type="PANTHER" id="PTHR33546:SF1">
    <property type="entry name" value="LARGE, MULTIFUNCTIONAL SECRETED PROTEIN"/>
    <property type="match status" value="1"/>
</dbReference>
<organism evidence="2 3">
    <name type="scientific">Candidatus Buchananbacteria bacterium CG10_big_fil_rev_8_21_14_0_10_42_9</name>
    <dbReference type="NCBI Taxonomy" id="1974526"/>
    <lineage>
        <taxon>Bacteria</taxon>
        <taxon>Candidatus Buchananiibacteriota</taxon>
    </lineage>
</organism>
<dbReference type="SUPFAM" id="SSF50952">
    <property type="entry name" value="Soluble quinoprotein glucose dehydrogenase"/>
    <property type="match status" value="1"/>
</dbReference>
<reference evidence="3" key="1">
    <citation type="submission" date="2017-09" db="EMBL/GenBank/DDBJ databases">
        <title>Depth-based differentiation of microbial function through sediment-hosted aquifers and enrichment of novel symbionts in the deep terrestrial subsurface.</title>
        <authorList>
            <person name="Probst A.J."/>
            <person name="Ladd B."/>
            <person name="Jarett J.K."/>
            <person name="Geller-Mcgrath D.E."/>
            <person name="Sieber C.M.K."/>
            <person name="Emerson J.B."/>
            <person name="Anantharaman K."/>
            <person name="Thomas B.C."/>
            <person name="Malmstrom R."/>
            <person name="Stieglmeier M."/>
            <person name="Klingl A."/>
            <person name="Woyke T."/>
            <person name="Ryan C.M."/>
            <person name="Banfield J.F."/>
        </authorList>
    </citation>
    <scope>NUCLEOTIDE SEQUENCE [LARGE SCALE GENOMIC DNA]</scope>
</reference>
<dbReference type="AlphaFoldDB" id="A0A2H0W2E5"/>
<evidence type="ECO:0000259" key="1">
    <source>
        <dbReference type="Pfam" id="PF22807"/>
    </source>
</evidence>
<feature type="domain" description="Pyrroloquinoline quinone-dependent pyranose dehydrogenase beta-propeller" evidence="1">
    <location>
        <begin position="58"/>
        <end position="403"/>
    </location>
</feature>
<dbReference type="InterPro" id="IPR011041">
    <property type="entry name" value="Quinoprot_gluc/sorb_DH_b-prop"/>
</dbReference>
<evidence type="ECO:0000313" key="3">
    <source>
        <dbReference type="Proteomes" id="UP000230935"/>
    </source>
</evidence>
<gene>
    <name evidence="2" type="ORF">COT81_05265</name>
</gene>
<dbReference type="InterPro" id="IPR054539">
    <property type="entry name" value="Beta-prop_PDH"/>
</dbReference>
<dbReference type="PANTHER" id="PTHR33546">
    <property type="entry name" value="LARGE, MULTIFUNCTIONAL SECRETED PROTEIN-RELATED"/>
    <property type="match status" value="1"/>
</dbReference>
<dbReference type="Proteomes" id="UP000230935">
    <property type="component" value="Unassembled WGS sequence"/>
</dbReference>
<dbReference type="EMBL" id="PEZZ01000043">
    <property type="protein sequence ID" value="PIS04661.1"/>
    <property type="molecule type" value="Genomic_DNA"/>
</dbReference>
<dbReference type="Pfam" id="PF22807">
    <property type="entry name" value="TrAA12"/>
    <property type="match status" value="1"/>
</dbReference>
<dbReference type="Gene3D" id="2.120.10.30">
    <property type="entry name" value="TolB, C-terminal domain"/>
    <property type="match status" value="1"/>
</dbReference>
<comment type="caution">
    <text evidence="2">The sequence shown here is derived from an EMBL/GenBank/DDBJ whole genome shotgun (WGS) entry which is preliminary data.</text>
</comment>
<evidence type="ECO:0000313" key="2">
    <source>
        <dbReference type="EMBL" id="PIS04661.1"/>
    </source>
</evidence>
<accession>A0A2H0W2E5</accession>
<protein>
    <submittedName>
        <fullName evidence="2">Sorbosone dehydrogenase</fullName>
    </submittedName>
</protein>
<proteinExistence type="predicted"/>